<feature type="domain" description="Thiaminase-2/PQQC" evidence="1">
    <location>
        <begin position="21"/>
        <end position="219"/>
    </location>
</feature>
<evidence type="ECO:0000313" key="3">
    <source>
        <dbReference type="Proteomes" id="UP000823750"/>
    </source>
</evidence>
<dbReference type="Gene3D" id="1.20.910.10">
    <property type="entry name" value="Heme oxygenase-like"/>
    <property type="match status" value="1"/>
</dbReference>
<dbReference type="InterPro" id="IPR004305">
    <property type="entry name" value="Thiaminase-2/PQQC"/>
</dbReference>
<dbReference type="SUPFAM" id="SSF48613">
    <property type="entry name" value="Heme oxygenase-like"/>
    <property type="match status" value="1"/>
</dbReference>
<organism evidence="2 3">
    <name type="scientific">Candidatus Cryptobacteroides excrementavium</name>
    <dbReference type="NCBI Taxonomy" id="2840759"/>
    <lineage>
        <taxon>Bacteria</taxon>
        <taxon>Pseudomonadati</taxon>
        <taxon>Bacteroidota</taxon>
        <taxon>Bacteroidia</taxon>
        <taxon>Bacteroidales</taxon>
        <taxon>Candidatus Cryptobacteroides</taxon>
    </lineage>
</organism>
<evidence type="ECO:0000313" key="2">
    <source>
        <dbReference type="EMBL" id="MBO8485942.1"/>
    </source>
</evidence>
<dbReference type="Proteomes" id="UP000823750">
    <property type="component" value="Unassembled WGS sequence"/>
</dbReference>
<proteinExistence type="predicted"/>
<sequence>MVHTSGDISGLEWSRSAWMAAEPVYRKILELPFIRELAAGTLPREKFMFYIRQDAMYLKEYGRAMSAAASRFQDPDAMALFLRFATDNLESEKALHDTFLQEPVRDAVQSPVCMLCSSHLWRQVSGEPVEVAVASVLPCFVVYEMVGRHIYETASPEANPYMEWIKVYGGDGFGDSTEKLSALCDRLAEKAAPEVRAGMTGAFVTGVRLEWMFWDSMYRMSRWPI</sequence>
<comment type="caution">
    <text evidence="2">The sequence shown here is derived from an EMBL/GenBank/DDBJ whole genome shotgun (WGS) entry which is preliminary data.</text>
</comment>
<evidence type="ECO:0000259" key="1">
    <source>
        <dbReference type="Pfam" id="PF03070"/>
    </source>
</evidence>
<dbReference type="InterPro" id="IPR050967">
    <property type="entry name" value="Thiamine_Salvage_TenA"/>
</dbReference>
<dbReference type="CDD" id="cd19365">
    <property type="entry name" value="TenA_C-like"/>
    <property type="match status" value="1"/>
</dbReference>
<protein>
    <submittedName>
        <fullName evidence="2">TenA family protein</fullName>
    </submittedName>
</protein>
<dbReference type="EMBL" id="JADILX010000088">
    <property type="protein sequence ID" value="MBO8485942.1"/>
    <property type="molecule type" value="Genomic_DNA"/>
</dbReference>
<dbReference type="PANTHER" id="PTHR43198:SF2">
    <property type="entry name" value="SI:CH1073-67J19.1-RELATED"/>
    <property type="match status" value="1"/>
</dbReference>
<dbReference type="InterPro" id="IPR016084">
    <property type="entry name" value="Haem_Oase-like_multi-hlx"/>
</dbReference>
<name>A0A9D9NS48_9BACT</name>
<dbReference type="AlphaFoldDB" id="A0A9D9NS48"/>
<dbReference type="PANTHER" id="PTHR43198">
    <property type="entry name" value="BIFUNCTIONAL TH2 PROTEIN"/>
    <property type="match status" value="1"/>
</dbReference>
<accession>A0A9D9NS48</accession>
<reference evidence="2" key="1">
    <citation type="submission" date="2020-10" db="EMBL/GenBank/DDBJ databases">
        <authorList>
            <person name="Gilroy R."/>
        </authorList>
    </citation>
    <scope>NUCLEOTIDE SEQUENCE</scope>
    <source>
        <strain evidence="2">B2-16538</strain>
    </source>
</reference>
<dbReference type="GO" id="GO:0005829">
    <property type="term" value="C:cytosol"/>
    <property type="evidence" value="ECO:0007669"/>
    <property type="project" value="TreeGrafter"/>
</dbReference>
<reference evidence="2" key="2">
    <citation type="journal article" date="2021" name="PeerJ">
        <title>Extensive microbial diversity within the chicken gut microbiome revealed by metagenomics and culture.</title>
        <authorList>
            <person name="Gilroy R."/>
            <person name="Ravi A."/>
            <person name="Getino M."/>
            <person name="Pursley I."/>
            <person name="Horton D.L."/>
            <person name="Alikhan N.F."/>
            <person name="Baker D."/>
            <person name="Gharbi K."/>
            <person name="Hall N."/>
            <person name="Watson M."/>
            <person name="Adriaenssens E.M."/>
            <person name="Foster-Nyarko E."/>
            <person name="Jarju S."/>
            <person name="Secka A."/>
            <person name="Antonio M."/>
            <person name="Oren A."/>
            <person name="Chaudhuri R.R."/>
            <person name="La Ragione R."/>
            <person name="Hildebrand F."/>
            <person name="Pallen M.J."/>
        </authorList>
    </citation>
    <scope>NUCLEOTIDE SEQUENCE</scope>
    <source>
        <strain evidence="2">B2-16538</strain>
    </source>
</reference>
<gene>
    <name evidence="2" type="ORF">IAB78_05915</name>
</gene>
<dbReference type="Pfam" id="PF03070">
    <property type="entry name" value="TENA_THI-4"/>
    <property type="match status" value="1"/>
</dbReference>